<sequence>MIGLMRLENDRIHHFPTIKSRQINALAFIEKVLSAAPSRADRMHSGQGGNDE</sequence>
<dbReference type="Proteomes" id="UP000325333">
    <property type="component" value="Unassembled WGS sequence"/>
</dbReference>
<organism evidence="1 2">
    <name type="scientific">Azospirillum argentinense</name>
    <dbReference type="NCBI Taxonomy" id="2970906"/>
    <lineage>
        <taxon>Bacteria</taxon>
        <taxon>Pseudomonadati</taxon>
        <taxon>Pseudomonadota</taxon>
        <taxon>Alphaproteobacteria</taxon>
        <taxon>Rhodospirillales</taxon>
        <taxon>Azospirillaceae</taxon>
        <taxon>Azospirillum</taxon>
    </lineage>
</organism>
<accession>A0A5B0L5G0</accession>
<protein>
    <submittedName>
        <fullName evidence="1">Uncharacterized protein</fullName>
    </submittedName>
</protein>
<comment type="caution">
    <text evidence="1">The sequence shown here is derived from an EMBL/GenBank/DDBJ whole genome shotgun (WGS) entry which is preliminary data.</text>
</comment>
<name>A0A5B0L5G0_9PROT</name>
<reference evidence="1 2" key="1">
    <citation type="submission" date="2019-07" db="EMBL/GenBank/DDBJ databases">
        <title>Genome sequencing of the stress-tolerant strain Azospirillum brasilense Az19.</title>
        <authorList>
            <person name="Maroniche G.A."/>
            <person name="Garcia J.E."/>
            <person name="Pagnussat L."/>
            <person name="Amenta M."/>
            <person name="Creus C.M."/>
        </authorList>
    </citation>
    <scope>NUCLEOTIDE SEQUENCE [LARGE SCALE GENOMIC DNA]</scope>
    <source>
        <strain evidence="1 2">Az19</strain>
    </source>
</reference>
<proteinExistence type="predicted"/>
<dbReference type="AlphaFoldDB" id="A0A5B0L5G0"/>
<evidence type="ECO:0000313" key="1">
    <source>
        <dbReference type="EMBL" id="KAA1058938.1"/>
    </source>
</evidence>
<gene>
    <name evidence="1" type="ORF">FH063_001138</name>
</gene>
<evidence type="ECO:0000313" key="2">
    <source>
        <dbReference type="Proteomes" id="UP000325333"/>
    </source>
</evidence>
<dbReference type="EMBL" id="VEWN01000001">
    <property type="protein sequence ID" value="KAA1058938.1"/>
    <property type="molecule type" value="Genomic_DNA"/>
</dbReference>